<dbReference type="Gene3D" id="3.40.630.30">
    <property type="match status" value="1"/>
</dbReference>
<dbReference type="Proteomes" id="UP001597399">
    <property type="component" value="Unassembled WGS sequence"/>
</dbReference>
<dbReference type="InterPro" id="IPR000182">
    <property type="entry name" value="GNAT_dom"/>
</dbReference>
<feature type="domain" description="N-acetyltransferase" evidence="3">
    <location>
        <begin position="1"/>
        <end position="152"/>
    </location>
</feature>
<evidence type="ECO:0000256" key="1">
    <source>
        <dbReference type="ARBA" id="ARBA00022679"/>
    </source>
</evidence>
<name>A0ABW5S3J3_9BACL</name>
<keyword evidence="1" id="KW-0808">Transferase</keyword>
<evidence type="ECO:0000313" key="4">
    <source>
        <dbReference type="EMBL" id="MFD2693614.1"/>
    </source>
</evidence>
<reference evidence="5" key="1">
    <citation type="journal article" date="2019" name="Int. J. Syst. Evol. Microbiol.">
        <title>The Global Catalogue of Microorganisms (GCM) 10K type strain sequencing project: providing services to taxonomists for standard genome sequencing and annotation.</title>
        <authorList>
            <consortium name="The Broad Institute Genomics Platform"/>
            <consortium name="The Broad Institute Genome Sequencing Center for Infectious Disease"/>
            <person name="Wu L."/>
            <person name="Ma J."/>
        </authorList>
    </citation>
    <scope>NUCLEOTIDE SEQUENCE [LARGE SCALE GENOMIC DNA]</scope>
    <source>
        <strain evidence="5">TISTR 2466</strain>
    </source>
</reference>
<sequence length="152" mass="17531">MDLLYRIFHHPTPQHYQLLLDADPSKKLIDAYLPRSICIEAYEQDTMAGVVILLPTRPGTIEIVNLAVVPELRNKGIGKALIEYSIKWAKEQRYQVIEIGTGSTSFGQLYLYQKCGFRMVSIDTDFFVKHYSEPIIENNLTLKDMVRLRLDL</sequence>
<evidence type="ECO:0000313" key="5">
    <source>
        <dbReference type="Proteomes" id="UP001597399"/>
    </source>
</evidence>
<evidence type="ECO:0000259" key="3">
    <source>
        <dbReference type="PROSITE" id="PS51186"/>
    </source>
</evidence>
<accession>A0ABW5S3J3</accession>
<dbReference type="Pfam" id="PF00583">
    <property type="entry name" value="Acetyltransf_1"/>
    <property type="match status" value="1"/>
</dbReference>
<dbReference type="CDD" id="cd04301">
    <property type="entry name" value="NAT_SF"/>
    <property type="match status" value="1"/>
</dbReference>
<dbReference type="EMBL" id="JBHUMQ010000018">
    <property type="protein sequence ID" value="MFD2693614.1"/>
    <property type="molecule type" value="Genomic_DNA"/>
</dbReference>
<evidence type="ECO:0000256" key="2">
    <source>
        <dbReference type="ARBA" id="ARBA00023315"/>
    </source>
</evidence>
<dbReference type="PANTHER" id="PTHR43420:SF41">
    <property type="entry name" value="IAA ACETYLTRANSFERASE"/>
    <property type="match status" value="1"/>
</dbReference>
<dbReference type="InterPro" id="IPR050680">
    <property type="entry name" value="YpeA/RimI_acetyltransf"/>
</dbReference>
<comment type="caution">
    <text evidence="4">The sequence shown here is derived from an EMBL/GenBank/DDBJ whole genome shotgun (WGS) entry which is preliminary data.</text>
</comment>
<keyword evidence="5" id="KW-1185">Reference proteome</keyword>
<dbReference type="InterPro" id="IPR016181">
    <property type="entry name" value="Acyl_CoA_acyltransferase"/>
</dbReference>
<organism evidence="4 5">
    <name type="scientific">Sporolactobacillus shoreicorticis</name>
    <dbReference type="NCBI Taxonomy" id="1923877"/>
    <lineage>
        <taxon>Bacteria</taxon>
        <taxon>Bacillati</taxon>
        <taxon>Bacillota</taxon>
        <taxon>Bacilli</taxon>
        <taxon>Bacillales</taxon>
        <taxon>Sporolactobacillaceae</taxon>
        <taxon>Sporolactobacillus</taxon>
    </lineage>
</organism>
<protein>
    <submittedName>
        <fullName evidence="4">GNAT family N-acetyltransferase</fullName>
    </submittedName>
</protein>
<proteinExistence type="predicted"/>
<dbReference type="RefSeq" id="WP_253062435.1">
    <property type="nucleotide sequence ID" value="NZ_JAMXWM010000013.1"/>
</dbReference>
<dbReference type="SUPFAM" id="SSF55729">
    <property type="entry name" value="Acyl-CoA N-acyltransferases (Nat)"/>
    <property type="match status" value="1"/>
</dbReference>
<dbReference type="PANTHER" id="PTHR43420">
    <property type="entry name" value="ACETYLTRANSFERASE"/>
    <property type="match status" value="1"/>
</dbReference>
<dbReference type="PROSITE" id="PS51186">
    <property type="entry name" value="GNAT"/>
    <property type="match status" value="1"/>
</dbReference>
<keyword evidence="2" id="KW-0012">Acyltransferase</keyword>
<gene>
    <name evidence="4" type="ORF">ACFSUE_08235</name>
</gene>